<gene>
    <name evidence="1" type="ORF">GCM10011419_16480</name>
</gene>
<keyword evidence="2" id="KW-1185">Reference proteome</keyword>
<reference evidence="2" key="1">
    <citation type="journal article" date="2019" name="Int. J. Syst. Evol. Microbiol.">
        <title>The Global Catalogue of Microorganisms (GCM) 10K type strain sequencing project: providing services to taxonomists for standard genome sequencing and annotation.</title>
        <authorList>
            <consortium name="The Broad Institute Genomics Platform"/>
            <consortium name="The Broad Institute Genome Sequencing Center for Infectious Disease"/>
            <person name="Wu L."/>
            <person name="Ma J."/>
        </authorList>
    </citation>
    <scope>NUCLEOTIDE SEQUENCE [LARGE SCALE GENOMIC DNA]</scope>
    <source>
        <strain evidence="2">KCTC 23713</strain>
    </source>
</reference>
<protein>
    <submittedName>
        <fullName evidence="1">Uncharacterized protein</fullName>
    </submittedName>
</protein>
<sequence length="64" mass="7083">MREAGGNTTGKQALAGAGRADQYQVFSSEHRKQREANDLAPFYQSMVECIQYGIQALFHGYAVD</sequence>
<name>A0ABQ3HDJ6_9NEIS</name>
<comment type="caution">
    <text evidence="1">The sequence shown here is derived from an EMBL/GenBank/DDBJ whole genome shotgun (WGS) entry which is preliminary data.</text>
</comment>
<evidence type="ECO:0000313" key="1">
    <source>
        <dbReference type="EMBL" id="GHD76713.1"/>
    </source>
</evidence>
<accession>A0ABQ3HDJ6</accession>
<dbReference type="EMBL" id="BMYP01000017">
    <property type="protein sequence ID" value="GHD76713.1"/>
    <property type="molecule type" value="Genomic_DNA"/>
</dbReference>
<dbReference type="Proteomes" id="UP000662678">
    <property type="component" value="Unassembled WGS sequence"/>
</dbReference>
<evidence type="ECO:0000313" key="2">
    <source>
        <dbReference type="Proteomes" id="UP000662678"/>
    </source>
</evidence>
<proteinExistence type="predicted"/>
<organism evidence="1 2">
    <name type="scientific">Vogesella fluminis</name>
    <dbReference type="NCBI Taxonomy" id="1069161"/>
    <lineage>
        <taxon>Bacteria</taxon>
        <taxon>Pseudomonadati</taxon>
        <taxon>Pseudomonadota</taxon>
        <taxon>Betaproteobacteria</taxon>
        <taxon>Neisseriales</taxon>
        <taxon>Chromobacteriaceae</taxon>
        <taxon>Vogesella</taxon>
    </lineage>
</organism>